<gene>
    <name evidence="1" type="ORF">HHI36_009866</name>
</gene>
<organism evidence="1 2">
    <name type="scientific">Cryptolaemus montrouzieri</name>
    <dbReference type="NCBI Taxonomy" id="559131"/>
    <lineage>
        <taxon>Eukaryota</taxon>
        <taxon>Metazoa</taxon>
        <taxon>Ecdysozoa</taxon>
        <taxon>Arthropoda</taxon>
        <taxon>Hexapoda</taxon>
        <taxon>Insecta</taxon>
        <taxon>Pterygota</taxon>
        <taxon>Neoptera</taxon>
        <taxon>Endopterygota</taxon>
        <taxon>Coleoptera</taxon>
        <taxon>Polyphaga</taxon>
        <taxon>Cucujiformia</taxon>
        <taxon>Coccinelloidea</taxon>
        <taxon>Coccinellidae</taxon>
        <taxon>Scymninae</taxon>
        <taxon>Scymnini</taxon>
        <taxon>Cryptolaemus</taxon>
    </lineage>
</organism>
<sequence>MRKEMDLLKKQKDITKPDSLKNNIVISGLPMDQITDKESVTKTVIKILKKLNMDLKPEDVECYKIGKDNGKQIKVSFLNIDNKNSVMEAKKNILLKATDFDFDENKTIYINIDITIKNQLLLKKARELKKSNMIKYAWYKD</sequence>
<evidence type="ECO:0000313" key="2">
    <source>
        <dbReference type="Proteomes" id="UP001516400"/>
    </source>
</evidence>
<proteinExistence type="predicted"/>
<keyword evidence="2" id="KW-1185">Reference proteome</keyword>
<reference evidence="1 2" key="1">
    <citation type="journal article" date="2021" name="BMC Biol.">
        <title>Horizontally acquired antibacterial genes associated with adaptive radiation of ladybird beetles.</title>
        <authorList>
            <person name="Li H.S."/>
            <person name="Tang X.F."/>
            <person name="Huang Y.H."/>
            <person name="Xu Z.Y."/>
            <person name="Chen M.L."/>
            <person name="Du X.Y."/>
            <person name="Qiu B.Y."/>
            <person name="Chen P.T."/>
            <person name="Zhang W."/>
            <person name="Slipinski A."/>
            <person name="Escalona H.E."/>
            <person name="Waterhouse R.M."/>
            <person name="Zwick A."/>
            <person name="Pang H."/>
        </authorList>
    </citation>
    <scope>NUCLEOTIDE SEQUENCE [LARGE SCALE GENOMIC DNA]</scope>
    <source>
        <strain evidence="1">SYSU2018</strain>
    </source>
</reference>
<accession>A0ABD2MHG7</accession>
<feature type="non-terminal residue" evidence="1">
    <location>
        <position position="141"/>
    </location>
</feature>
<evidence type="ECO:0000313" key="1">
    <source>
        <dbReference type="EMBL" id="KAL3265662.1"/>
    </source>
</evidence>
<dbReference type="Proteomes" id="UP001516400">
    <property type="component" value="Unassembled WGS sequence"/>
</dbReference>
<comment type="caution">
    <text evidence="1">The sequence shown here is derived from an EMBL/GenBank/DDBJ whole genome shotgun (WGS) entry which is preliminary data.</text>
</comment>
<dbReference type="AlphaFoldDB" id="A0ABD2MHG7"/>
<name>A0ABD2MHG7_9CUCU</name>
<dbReference type="EMBL" id="JABFTP020000001">
    <property type="protein sequence ID" value="KAL3265662.1"/>
    <property type="molecule type" value="Genomic_DNA"/>
</dbReference>
<protein>
    <submittedName>
        <fullName evidence="1">Uncharacterized protein</fullName>
    </submittedName>
</protein>